<comment type="caution">
    <text evidence="2">The sequence shown here is derived from an EMBL/GenBank/DDBJ whole genome shotgun (WGS) entry which is preliminary data.</text>
</comment>
<dbReference type="eggNOG" id="ENOG502T034">
    <property type="taxonomic scope" value="Eukaryota"/>
</dbReference>
<feature type="region of interest" description="Disordered" evidence="1">
    <location>
        <begin position="120"/>
        <end position="142"/>
    </location>
</feature>
<feature type="region of interest" description="Disordered" evidence="1">
    <location>
        <begin position="162"/>
        <end position="203"/>
    </location>
</feature>
<feature type="compositionally biased region" description="Basic and acidic residues" evidence="1">
    <location>
        <begin position="122"/>
        <end position="142"/>
    </location>
</feature>
<evidence type="ECO:0000313" key="2">
    <source>
        <dbReference type="EMBL" id="ETI38939.1"/>
    </source>
</evidence>
<dbReference type="EMBL" id="ANIZ01002706">
    <property type="protein sequence ID" value="ETI38939.1"/>
    <property type="molecule type" value="Genomic_DNA"/>
</dbReference>
<gene>
    <name evidence="2" type="ORF">F443_15409</name>
</gene>
<accession>V9EIH0</accession>
<keyword evidence="3" id="KW-1185">Reference proteome</keyword>
<protein>
    <submittedName>
        <fullName evidence="2">Uncharacterized protein</fullName>
    </submittedName>
</protein>
<sequence>MASLRTSTVTKDAAVARSVDFRHLWREFRAVGRTSKRPTRLATELIYYAPNRDSHELVEGTNMFTGVVFFDNSGADKEIAGADTEAVAPTVDTVQQSSGQIELSDEDVVVGAFQRVLSETESEGHIHLSDNENKHDDSEHVDTSLPAVHVRADDVNVLQEGEHSDDFECMDSSNSDDGDDDCEEDDVVERREHVEGDDELPDDELKLVDEAFVASLGGSLPIANIDKDALRLT</sequence>
<proteinExistence type="predicted"/>
<reference evidence="2 3" key="1">
    <citation type="submission" date="2013-11" db="EMBL/GenBank/DDBJ databases">
        <title>The Genome Sequence of Phytophthora parasitica P1569.</title>
        <authorList>
            <consortium name="The Broad Institute Genomics Platform"/>
            <person name="Russ C."/>
            <person name="Tyler B."/>
            <person name="Panabieres F."/>
            <person name="Shan W."/>
            <person name="Tripathy S."/>
            <person name="Grunwald N."/>
            <person name="Machado M."/>
            <person name="Johnson C.S."/>
            <person name="Arredondo F."/>
            <person name="Hong C."/>
            <person name="Coffey M."/>
            <person name="Young S.K."/>
            <person name="Zeng Q."/>
            <person name="Gargeya S."/>
            <person name="Fitzgerald M."/>
            <person name="Abouelleil A."/>
            <person name="Alvarado L."/>
            <person name="Chapman S.B."/>
            <person name="Gainer-Dewar J."/>
            <person name="Goldberg J."/>
            <person name="Griggs A."/>
            <person name="Gujja S."/>
            <person name="Hansen M."/>
            <person name="Howarth C."/>
            <person name="Imamovic A."/>
            <person name="Ireland A."/>
            <person name="Larimer J."/>
            <person name="McCowan C."/>
            <person name="Murphy C."/>
            <person name="Pearson M."/>
            <person name="Poon T.W."/>
            <person name="Priest M."/>
            <person name="Roberts A."/>
            <person name="Saif S."/>
            <person name="Shea T."/>
            <person name="Sykes S."/>
            <person name="Wortman J."/>
            <person name="Nusbaum C."/>
            <person name="Birren B."/>
        </authorList>
    </citation>
    <scope>NUCLEOTIDE SEQUENCE [LARGE SCALE GENOMIC DNA]</scope>
    <source>
        <strain evidence="2 3">P1569</strain>
    </source>
</reference>
<evidence type="ECO:0000313" key="3">
    <source>
        <dbReference type="Proteomes" id="UP000018721"/>
    </source>
</evidence>
<dbReference type="AlphaFoldDB" id="V9EIH0"/>
<evidence type="ECO:0000256" key="1">
    <source>
        <dbReference type="SAM" id="MobiDB-lite"/>
    </source>
</evidence>
<name>V9EIH0_PHYNI</name>
<dbReference type="HOGENOM" id="CLU_1139915_0_0_1"/>
<dbReference type="OrthoDB" id="128572at2759"/>
<feature type="compositionally biased region" description="Acidic residues" evidence="1">
    <location>
        <begin position="167"/>
        <end position="187"/>
    </location>
</feature>
<dbReference type="Proteomes" id="UP000018721">
    <property type="component" value="Unassembled WGS sequence"/>
</dbReference>
<organism evidence="2 3">
    <name type="scientific">Phytophthora nicotianae P1569</name>
    <dbReference type="NCBI Taxonomy" id="1317065"/>
    <lineage>
        <taxon>Eukaryota</taxon>
        <taxon>Sar</taxon>
        <taxon>Stramenopiles</taxon>
        <taxon>Oomycota</taxon>
        <taxon>Peronosporomycetes</taxon>
        <taxon>Peronosporales</taxon>
        <taxon>Peronosporaceae</taxon>
        <taxon>Phytophthora</taxon>
    </lineage>
</organism>